<protein>
    <submittedName>
        <fullName evidence="6">Ankyrin repeat and SOCS box protein 13</fullName>
    </submittedName>
</protein>
<sequence>MNSSTKLQHPFVKKGSWGRNPRSEGCKGRENICKHQHQSHPPGSQVGELRFPAALESSAWAVPGFPTAWPSGLCSPCLRTHGAGGSLLGEIGRSALPRKRKTAVASSESTGGTLAPFGEGSESRGGGKRETEGLCKAFLAERTPVHEVARRGEIHQLQELIWNSACVNLVTYDSITPLHEASLRGETRCVEILLAVGAQVDARNIDGSTPLCDACTSGSIDCNPSEELSSILDSIRIAVPCLQPTFAFLRHQVWPIRGYGLMEPVTAGGSLLGDVHPPPPPQESPPVPGLSLFMLLDLSGALDLRKAQCNFALALLLRKFKGRSGEKRTDASSALVPVLKLRFHN</sequence>
<evidence type="ECO:0000256" key="3">
    <source>
        <dbReference type="ARBA" id="ARBA00023043"/>
    </source>
</evidence>
<feature type="region of interest" description="Disordered" evidence="5">
    <location>
        <begin position="99"/>
        <end position="129"/>
    </location>
</feature>
<accession>A0AAW1BEW7</accession>
<dbReference type="PANTHER" id="PTHR24136:SF53">
    <property type="entry name" value="ANKYRIN REPEAT AND SOCS BOX CONTAINING 13"/>
    <property type="match status" value="1"/>
</dbReference>
<keyword evidence="2" id="KW-0677">Repeat</keyword>
<dbReference type="AlphaFoldDB" id="A0AAW1BEW7"/>
<dbReference type="PROSITE" id="PS50088">
    <property type="entry name" value="ANK_REPEAT"/>
    <property type="match status" value="1"/>
</dbReference>
<evidence type="ECO:0000256" key="1">
    <source>
        <dbReference type="ARBA" id="ARBA00005949"/>
    </source>
</evidence>
<dbReference type="Pfam" id="PF12796">
    <property type="entry name" value="Ank_2"/>
    <property type="match status" value="1"/>
</dbReference>
<dbReference type="InterPro" id="IPR051573">
    <property type="entry name" value="Ankyrin-SOCS_box_domain"/>
</dbReference>
<dbReference type="GO" id="GO:0045732">
    <property type="term" value="P:positive regulation of protein catabolic process"/>
    <property type="evidence" value="ECO:0007669"/>
    <property type="project" value="TreeGrafter"/>
</dbReference>
<comment type="caution">
    <text evidence="6">The sequence shown here is derived from an EMBL/GenBank/DDBJ whole genome shotgun (WGS) entry which is preliminary data.</text>
</comment>
<dbReference type="SUPFAM" id="SSF48403">
    <property type="entry name" value="Ankyrin repeat"/>
    <property type="match status" value="1"/>
</dbReference>
<keyword evidence="7" id="KW-1185">Reference proteome</keyword>
<dbReference type="Gene3D" id="1.25.40.20">
    <property type="entry name" value="Ankyrin repeat-containing domain"/>
    <property type="match status" value="1"/>
</dbReference>
<organism evidence="6 7">
    <name type="scientific">Crotalus adamanteus</name>
    <name type="common">Eastern diamondback rattlesnake</name>
    <dbReference type="NCBI Taxonomy" id="8729"/>
    <lineage>
        <taxon>Eukaryota</taxon>
        <taxon>Metazoa</taxon>
        <taxon>Chordata</taxon>
        <taxon>Craniata</taxon>
        <taxon>Vertebrata</taxon>
        <taxon>Euteleostomi</taxon>
        <taxon>Lepidosauria</taxon>
        <taxon>Squamata</taxon>
        <taxon>Bifurcata</taxon>
        <taxon>Unidentata</taxon>
        <taxon>Episquamata</taxon>
        <taxon>Toxicofera</taxon>
        <taxon>Serpentes</taxon>
        <taxon>Colubroidea</taxon>
        <taxon>Viperidae</taxon>
        <taxon>Crotalinae</taxon>
        <taxon>Crotalus</taxon>
    </lineage>
</organism>
<keyword evidence="3 4" id="KW-0040">ANK repeat</keyword>
<reference evidence="6 7" key="1">
    <citation type="journal article" date="2024" name="Proc. Natl. Acad. Sci. U.S.A.">
        <title>The genetic regulatory architecture and epigenomic basis for age-related changes in rattlesnake venom.</title>
        <authorList>
            <person name="Hogan M.P."/>
            <person name="Holding M.L."/>
            <person name="Nystrom G.S."/>
            <person name="Colston T.J."/>
            <person name="Bartlett D.A."/>
            <person name="Mason A.J."/>
            <person name="Ellsworth S.A."/>
            <person name="Rautsaw R.M."/>
            <person name="Lawrence K.C."/>
            <person name="Strickland J.L."/>
            <person name="He B."/>
            <person name="Fraser P."/>
            <person name="Margres M.J."/>
            <person name="Gilbert D.M."/>
            <person name="Gibbs H.L."/>
            <person name="Parkinson C.L."/>
            <person name="Rokyta D.R."/>
        </authorList>
    </citation>
    <scope>NUCLEOTIDE SEQUENCE [LARGE SCALE GENOMIC DNA]</scope>
    <source>
        <strain evidence="6">DRR0105</strain>
    </source>
</reference>
<dbReference type="Proteomes" id="UP001474421">
    <property type="component" value="Unassembled WGS sequence"/>
</dbReference>
<evidence type="ECO:0000256" key="5">
    <source>
        <dbReference type="SAM" id="MobiDB-lite"/>
    </source>
</evidence>
<dbReference type="InterPro" id="IPR002110">
    <property type="entry name" value="Ankyrin_rpt"/>
</dbReference>
<proteinExistence type="inferred from homology"/>
<name>A0AAW1BEW7_CROAD</name>
<dbReference type="PROSITE" id="PS50297">
    <property type="entry name" value="ANK_REP_REGION"/>
    <property type="match status" value="1"/>
</dbReference>
<dbReference type="InterPro" id="IPR036770">
    <property type="entry name" value="Ankyrin_rpt-contain_sf"/>
</dbReference>
<feature type="repeat" description="ANK" evidence="4">
    <location>
        <begin position="173"/>
        <end position="205"/>
    </location>
</feature>
<comment type="similarity">
    <text evidence="1">Belongs to the ankyrin SOCS box (ASB) family.</text>
</comment>
<gene>
    <name evidence="6" type="ORF">NXF25_013275</name>
</gene>
<evidence type="ECO:0000256" key="2">
    <source>
        <dbReference type="ARBA" id="ARBA00022737"/>
    </source>
</evidence>
<dbReference type="GO" id="GO:0016567">
    <property type="term" value="P:protein ubiquitination"/>
    <property type="evidence" value="ECO:0007669"/>
    <property type="project" value="TreeGrafter"/>
</dbReference>
<evidence type="ECO:0000313" key="7">
    <source>
        <dbReference type="Proteomes" id="UP001474421"/>
    </source>
</evidence>
<dbReference type="EMBL" id="JAOTOJ010000006">
    <property type="protein sequence ID" value="KAK9400256.1"/>
    <property type="molecule type" value="Genomic_DNA"/>
</dbReference>
<evidence type="ECO:0000313" key="6">
    <source>
        <dbReference type="EMBL" id="KAK9400256.1"/>
    </source>
</evidence>
<feature type="region of interest" description="Disordered" evidence="5">
    <location>
        <begin position="1"/>
        <end position="28"/>
    </location>
</feature>
<evidence type="ECO:0000256" key="4">
    <source>
        <dbReference type="PROSITE-ProRule" id="PRU00023"/>
    </source>
</evidence>
<dbReference type="PANTHER" id="PTHR24136">
    <property type="entry name" value="SOWAH (DROSOPHILA) HOMOLOG"/>
    <property type="match status" value="1"/>
</dbReference>